<evidence type="ECO:0000313" key="1">
    <source>
        <dbReference type="EMBL" id="CAB0013309.1"/>
    </source>
</evidence>
<dbReference type="EMBL" id="CADCXU010026494">
    <property type="protein sequence ID" value="CAB0013309.1"/>
    <property type="molecule type" value="Genomic_DNA"/>
</dbReference>
<name>A0A6H5H9W0_9HEMI</name>
<dbReference type="AlphaFoldDB" id="A0A6H5H9W0"/>
<feature type="non-terminal residue" evidence="1">
    <location>
        <position position="73"/>
    </location>
</feature>
<feature type="non-terminal residue" evidence="1">
    <location>
        <position position="1"/>
    </location>
</feature>
<dbReference type="Proteomes" id="UP000479000">
    <property type="component" value="Unassembled WGS sequence"/>
</dbReference>
<organism evidence="1 2">
    <name type="scientific">Nesidiocoris tenuis</name>
    <dbReference type="NCBI Taxonomy" id="355587"/>
    <lineage>
        <taxon>Eukaryota</taxon>
        <taxon>Metazoa</taxon>
        <taxon>Ecdysozoa</taxon>
        <taxon>Arthropoda</taxon>
        <taxon>Hexapoda</taxon>
        <taxon>Insecta</taxon>
        <taxon>Pterygota</taxon>
        <taxon>Neoptera</taxon>
        <taxon>Paraneoptera</taxon>
        <taxon>Hemiptera</taxon>
        <taxon>Heteroptera</taxon>
        <taxon>Panheteroptera</taxon>
        <taxon>Cimicomorpha</taxon>
        <taxon>Miridae</taxon>
        <taxon>Dicyphina</taxon>
        <taxon>Nesidiocoris</taxon>
    </lineage>
</organism>
<proteinExistence type="predicted"/>
<protein>
    <submittedName>
        <fullName evidence="1">Uncharacterized protein</fullName>
    </submittedName>
</protein>
<accession>A0A6H5H9W0</accession>
<reference evidence="1 2" key="1">
    <citation type="submission" date="2020-02" db="EMBL/GenBank/DDBJ databases">
        <authorList>
            <person name="Ferguson B K."/>
        </authorList>
    </citation>
    <scope>NUCLEOTIDE SEQUENCE [LARGE SCALE GENOMIC DNA]</scope>
</reference>
<sequence length="73" mass="8247">VLRLWRWPLPRRRLPVLGAAEQFDNIEDAASILGHQGDGFPEIGQKRRQQHCGVGCRTGRQTRTVQIHPGIVP</sequence>
<gene>
    <name evidence="1" type="ORF">NTEN_LOCUS17920</name>
</gene>
<evidence type="ECO:0000313" key="2">
    <source>
        <dbReference type="Proteomes" id="UP000479000"/>
    </source>
</evidence>
<keyword evidence="2" id="KW-1185">Reference proteome</keyword>